<keyword evidence="2" id="KW-1185">Reference proteome</keyword>
<protein>
    <submittedName>
        <fullName evidence="1">Intraflagellar transport protein 81 like protein</fullName>
    </submittedName>
</protein>
<name>A0A2U9BR27_SCOMX</name>
<evidence type="ECO:0000313" key="1">
    <source>
        <dbReference type="EMBL" id="AWP06657.1"/>
    </source>
</evidence>
<dbReference type="Proteomes" id="UP000246464">
    <property type="component" value="Chromosome 9"/>
</dbReference>
<dbReference type="EMBL" id="CP026251">
    <property type="protein sequence ID" value="AWP06657.1"/>
    <property type="molecule type" value="Genomic_DNA"/>
</dbReference>
<accession>A0A2U9BR27</accession>
<dbReference type="AlphaFoldDB" id="A0A2U9BR27"/>
<keyword evidence="1" id="KW-0969">Cilium</keyword>
<evidence type="ECO:0000313" key="2">
    <source>
        <dbReference type="Proteomes" id="UP000246464"/>
    </source>
</evidence>
<sequence>MWSIQRTEEILKQRFETATEGELERVSAIKSELDEKKSRNLDDMSEMKLPEKQKIVRESHSANMEQMKM</sequence>
<organism evidence="1 2">
    <name type="scientific">Scophthalmus maximus</name>
    <name type="common">Turbot</name>
    <name type="synonym">Psetta maxima</name>
    <dbReference type="NCBI Taxonomy" id="52904"/>
    <lineage>
        <taxon>Eukaryota</taxon>
        <taxon>Metazoa</taxon>
        <taxon>Chordata</taxon>
        <taxon>Craniata</taxon>
        <taxon>Vertebrata</taxon>
        <taxon>Euteleostomi</taxon>
        <taxon>Actinopterygii</taxon>
        <taxon>Neopterygii</taxon>
        <taxon>Teleostei</taxon>
        <taxon>Neoteleostei</taxon>
        <taxon>Acanthomorphata</taxon>
        <taxon>Carangaria</taxon>
        <taxon>Pleuronectiformes</taxon>
        <taxon>Pleuronectoidei</taxon>
        <taxon>Scophthalmidae</taxon>
        <taxon>Scophthalmus</taxon>
    </lineage>
</organism>
<gene>
    <name evidence="1" type="ORF">SMAX5B_009529</name>
</gene>
<keyword evidence="1" id="KW-0282">Flagellum</keyword>
<proteinExistence type="predicted"/>
<reference evidence="1 2" key="1">
    <citation type="submission" date="2017-12" db="EMBL/GenBank/DDBJ databases">
        <title>Integrating genomic resources of turbot (Scophthalmus maximus) in depth evaluation of genetic and physical mapping variation across individuals.</title>
        <authorList>
            <person name="Martinez P."/>
        </authorList>
    </citation>
    <scope>NUCLEOTIDE SEQUENCE [LARGE SCALE GENOMIC DNA]</scope>
</reference>
<keyword evidence="1" id="KW-0966">Cell projection</keyword>